<name>A0A8J2YSX3_9PROT</name>
<dbReference type="Pfam" id="PF07690">
    <property type="entry name" value="MFS_1"/>
    <property type="match status" value="1"/>
</dbReference>
<dbReference type="GO" id="GO:0022857">
    <property type="term" value="F:transmembrane transporter activity"/>
    <property type="evidence" value="ECO:0007669"/>
    <property type="project" value="InterPro"/>
</dbReference>
<feature type="transmembrane region" description="Helical" evidence="4">
    <location>
        <begin position="168"/>
        <end position="189"/>
    </location>
</feature>
<organism evidence="5 6">
    <name type="scientific">Aliidongia dinghuensis</name>
    <dbReference type="NCBI Taxonomy" id="1867774"/>
    <lineage>
        <taxon>Bacteria</taxon>
        <taxon>Pseudomonadati</taxon>
        <taxon>Pseudomonadota</taxon>
        <taxon>Alphaproteobacteria</taxon>
        <taxon>Rhodospirillales</taxon>
        <taxon>Dongiaceae</taxon>
        <taxon>Aliidongia</taxon>
    </lineage>
</organism>
<dbReference type="Proteomes" id="UP000646365">
    <property type="component" value="Unassembled WGS sequence"/>
</dbReference>
<feature type="transmembrane region" description="Helical" evidence="4">
    <location>
        <begin position="12"/>
        <end position="34"/>
    </location>
</feature>
<dbReference type="Gene3D" id="1.20.1250.20">
    <property type="entry name" value="MFS general substrate transporter like domains"/>
    <property type="match status" value="1"/>
</dbReference>
<protein>
    <submittedName>
        <fullName evidence="5">MFS transporter</fullName>
    </submittedName>
</protein>
<feature type="transmembrane region" description="Helical" evidence="4">
    <location>
        <begin position="140"/>
        <end position="162"/>
    </location>
</feature>
<feature type="transmembrane region" description="Helical" evidence="4">
    <location>
        <begin position="326"/>
        <end position="350"/>
    </location>
</feature>
<evidence type="ECO:0000256" key="2">
    <source>
        <dbReference type="ARBA" id="ARBA00022989"/>
    </source>
</evidence>
<accession>A0A8J2YSX3</accession>
<dbReference type="SUPFAM" id="SSF103473">
    <property type="entry name" value="MFS general substrate transporter"/>
    <property type="match status" value="1"/>
</dbReference>
<evidence type="ECO:0000313" key="6">
    <source>
        <dbReference type="Proteomes" id="UP000646365"/>
    </source>
</evidence>
<reference evidence="5" key="2">
    <citation type="submission" date="2020-09" db="EMBL/GenBank/DDBJ databases">
        <authorList>
            <person name="Sun Q."/>
            <person name="Zhou Y."/>
        </authorList>
    </citation>
    <scope>NUCLEOTIDE SEQUENCE</scope>
    <source>
        <strain evidence="5">CGMCC 1.15725</strain>
    </source>
</reference>
<dbReference type="RefSeq" id="WP_189045901.1">
    <property type="nucleotide sequence ID" value="NZ_BMJQ01000005.1"/>
</dbReference>
<keyword evidence="6" id="KW-1185">Reference proteome</keyword>
<proteinExistence type="predicted"/>
<keyword evidence="2 4" id="KW-1133">Transmembrane helix</keyword>
<reference evidence="5" key="1">
    <citation type="journal article" date="2014" name="Int. J. Syst. Evol. Microbiol.">
        <title>Complete genome sequence of Corynebacterium casei LMG S-19264T (=DSM 44701T), isolated from a smear-ripened cheese.</title>
        <authorList>
            <consortium name="US DOE Joint Genome Institute (JGI-PGF)"/>
            <person name="Walter F."/>
            <person name="Albersmeier A."/>
            <person name="Kalinowski J."/>
            <person name="Ruckert C."/>
        </authorList>
    </citation>
    <scope>NUCLEOTIDE SEQUENCE</scope>
    <source>
        <strain evidence="5">CGMCC 1.15725</strain>
    </source>
</reference>
<comment type="caution">
    <text evidence="5">The sequence shown here is derived from an EMBL/GenBank/DDBJ whole genome shotgun (WGS) entry which is preliminary data.</text>
</comment>
<feature type="transmembrane region" description="Helical" evidence="4">
    <location>
        <begin position="46"/>
        <end position="67"/>
    </location>
</feature>
<evidence type="ECO:0000313" key="5">
    <source>
        <dbReference type="EMBL" id="GGF17332.1"/>
    </source>
</evidence>
<sequence>MTADAWKVRRFTFALGATQLVSWAVSFYMPAVIAEPAAAELGMSRGSLLAAFSWALIAAGCCAPHIGRWIGRHGGRAPLAAGALAMALGLGLLAAAHGPLLWYAGWTIVGIGMALGLYDAVFATLGGILGKGAAPAITGVTLMGGFASSIGWPVGAYLTATIGWRGTLIVYAAAELVVNLPIVLMMVPRPTIVADRTAQRAAATVGPRRGMLACLMGFFTLRWFVTSALAVAILPLLGGMGLSPGEAVAASALIGPGQVAGRLLEWSSGGRFGLIGRAALGASLAPIGIIVLIWGSPIAGPAVAACLFAVLYGMSNGIMTINRGTLPLAIFGAEGYAALIGWLAVPVLLAQAAAPTLTAPFVTRIPSADVFGAAGVLATVALILLLPLRPRAATAAAE</sequence>
<dbReference type="InterPro" id="IPR011701">
    <property type="entry name" value="MFS"/>
</dbReference>
<feature type="transmembrane region" description="Helical" evidence="4">
    <location>
        <begin position="370"/>
        <end position="388"/>
    </location>
</feature>
<dbReference type="AlphaFoldDB" id="A0A8J2YSX3"/>
<feature type="transmembrane region" description="Helical" evidence="4">
    <location>
        <begin position="210"/>
        <end position="234"/>
    </location>
</feature>
<evidence type="ECO:0000256" key="4">
    <source>
        <dbReference type="SAM" id="Phobius"/>
    </source>
</evidence>
<evidence type="ECO:0000256" key="1">
    <source>
        <dbReference type="ARBA" id="ARBA00022692"/>
    </source>
</evidence>
<feature type="transmembrane region" description="Helical" evidence="4">
    <location>
        <begin position="79"/>
        <end position="97"/>
    </location>
</feature>
<keyword evidence="1 4" id="KW-0812">Transmembrane</keyword>
<feature type="transmembrane region" description="Helical" evidence="4">
    <location>
        <begin position="103"/>
        <end position="128"/>
    </location>
</feature>
<dbReference type="EMBL" id="BMJQ01000005">
    <property type="protein sequence ID" value="GGF17332.1"/>
    <property type="molecule type" value="Genomic_DNA"/>
</dbReference>
<feature type="transmembrane region" description="Helical" evidence="4">
    <location>
        <begin position="287"/>
        <end position="314"/>
    </location>
</feature>
<evidence type="ECO:0000256" key="3">
    <source>
        <dbReference type="ARBA" id="ARBA00023136"/>
    </source>
</evidence>
<gene>
    <name evidence="5" type="ORF">GCM10011611_23930</name>
</gene>
<dbReference type="InterPro" id="IPR036259">
    <property type="entry name" value="MFS_trans_sf"/>
</dbReference>
<keyword evidence="3 4" id="KW-0472">Membrane</keyword>